<sequence length="101" mass="10594">MCPPKSPGHTGGQSVRAMSPASILRHLRQLTVTLCLDLICQKAFADDVMLGQYVCPCSSISGACVCVCASAIGGRGVGPVACLRGPHMDQGRPSDGRWRKP</sequence>
<evidence type="ECO:0000313" key="2">
    <source>
        <dbReference type="Proteomes" id="UP000762676"/>
    </source>
</evidence>
<keyword evidence="2" id="KW-1185">Reference proteome</keyword>
<dbReference type="EMBL" id="BMAT01005915">
    <property type="protein sequence ID" value="GFS02394.1"/>
    <property type="molecule type" value="Genomic_DNA"/>
</dbReference>
<organism evidence="1 2">
    <name type="scientific">Elysia marginata</name>
    <dbReference type="NCBI Taxonomy" id="1093978"/>
    <lineage>
        <taxon>Eukaryota</taxon>
        <taxon>Metazoa</taxon>
        <taxon>Spiralia</taxon>
        <taxon>Lophotrochozoa</taxon>
        <taxon>Mollusca</taxon>
        <taxon>Gastropoda</taxon>
        <taxon>Heterobranchia</taxon>
        <taxon>Euthyneura</taxon>
        <taxon>Panpulmonata</taxon>
        <taxon>Sacoglossa</taxon>
        <taxon>Placobranchoidea</taxon>
        <taxon>Plakobranchidae</taxon>
        <taxon>Elysia</taxon>
    </lineage>
</organism>
<dbReference type="AlphaFoldDB" id="A0AAV4HZW1"/>
<protein>
    <recommendedName>
        <fullName evidence="3">Secreted protein</fullName>
    </recommendedName>
</protein>
<evidence type="ECO:0008006" key="3">
    <source>
        <dbReference type="Google" id="ProtNLM"/>
    </source>
</evidence>
<comment type="caution">
    <text evidence="1">The sequence shown here is derived from an EMBL/GenBank/DDBJ whole genome shotgun (WGS) entry which is preliminary data.</text>
</comment>
<dbReference type="Proteomes" id="UP000762676">
    <property type="component" value="Unassembled WGS sequence"/>
</dbReference>
<reference evidence="1 2" key="1">
    <citation type="journal article" date="2021" name="Elife">
        <title>Chloroplast acquisition without the gene transfer in kleptoplastic sea slugs, Plakobranchus ocellatus.</title>
        <authorList>
            <person name="Maeda T."/>
            <person name="Takahashi S."/>
            <person name="Yoshida T."/>
            <person name="Shimamura S."/>
            <person name="Takaki Y."/>
            <person name="Nagai Y."/>
            <person name="Toyoda A."/>
            <person name="Suzuki Y."/>
            <person name="Arimoto A."/>
            <person name="Ishii H."/>
            <person name="Satoh N."/>
            <person name="Nishiyama T."/>
            <person name="Hasebe M."/>
            <person name="Maruyama T."/>
            <person name="Minagawa J."/>
            <person name="Obokata J."/>
            <person name="Shigenobu S."/>
        </authorList>
    </citation>
    <scope>NUCLEOTIDE SEQUENCE [LARGE SCALE GENOMIC DNA]</scope>
</reference>
<evidence type="ECO:0000313" key="1">
    <source>
        <dbReference type="EMBL" id="GFS02394.1"/>
    </source>
</evidence>
<accession>A0AAV4HZW1</accession>
<name>A0AAV4HZW1_9GAST</name>
<gene>
    <name evidence="1" type="ORF">ElyMa_002863500</name>
</gene>
<proteinExistence type="predicted"/>